<gene>
    <name evidence="9" type="ORF">KC669_02025</name>
</gene>
<dbReference type="Gene3D" id="1.20.81.30">
    <property type="entry name" value="Type II secretion system (T2SS), domain F"/>
    <property type="match status" value="2"/>
</dbReference>
<sequence>MKLAKQKNKSTFLGLDFTFFTADIAKERKYLFENIALMISGGLSISDVLDSLREEVKSNRIKRLITNMNEDILSGKPFWKALERTKLLSEHLLSVVRIGEESGRLSENLRIVVEQQERDADFRSKVRSASLYPGIVTILMVVISLGIAIFILPQLSRIYQNIGVELPTITKIMISIGNFMSTYGYIVGPGVVAILFLIIFVLFINSKTKFLGQFVLLKVPVINRLLREAEISRLGFLLGTLLDAGIPLNEGIGLLNDSANLQVFKKVYSKWKDKIESGYTFKEVFDSVKSSKKLLPIYARQAILTGERTGSLSISLIRVGEIYKKKNENTSKDLSVLLEPVLLIIVWLGVSLLAFSIILPIYSLVGNVNQIS</sequence>
<organism evidence="9 10">
    <name type="scientific">Candidatus Dojkabacteria bacterium</name>
    <dbReference type="NCBI Taxonomy" id="2099670"/>
    <lineage>
        <taxon>Bacteria</taxon>
        <taxon>Candidatus Dojkabacteria</taxon>
    </lineage>
</organism>
<feature type="non-terminal residue" evidence="9">
    <location>
        <position position="372"/>
    </location>
</feature>
<dbReference type="InterPro" id="IPR003004">
    <property type="entry name" value="GspF/PilC"/>
</dbReference>
<reference evidence="9" key="2">
    <citation type="journal article" date="2021" name="Microbiome">
        <title>Successional dynamics and alternative stable states in a saline activated sludge microbial community over 9 years.</title>
        <authorList>
            <person name="Wang Y."/>
            <person name="Ye J."/>
            <person name="Ju F."/>
            <person name="Liu L."/>
            <person name="Boyd J.A."/>
            <person name="Deng Y."/>
            <person name="Parks D.H."/>
            <person name="Jiang X."/>
            <person name="Yin X."/>
            <person name="Woodcroft B.J."/>
            <person name="Tyson G.W."/>
            <person name="Hugenholtz P."/>
            <person name="Polz M.F."/>
            <person name="Zhang T."/>
        </authorList>
    </citation>
    <scope>NUCLEOTIDE SEQUENCE</scope>
    <source>
        <strain evidence="9">HKST-UBA09</strain>
    </source>
</reference>
<dbReference type="Pfam" id="PF00482">
    <property type="entry name" value="T2SSF"/>
    <property type="match status" value="2"/>
</dbReference>
<dbReference type="AlphaFoldDB" id="A0A955LAV8"/>
<comment type="similarity">
    <text evidence="2">Belongs to the GSP F family.</text>
</comment>
<feature type="transmembrane region" description="Helical" evidence="7">
    <location>
        <begin position="341"/>
        <end position="362"/>
    </location>
</feature>
<evidence type="ECO:0000256" key="5">
    <source>
        <dbReference type="ARBA" id="ARBA00022989"/>
    </source>
</evidence>
<keyword evidence="6 7" id="KW-0472">Membrane</keyword>
<dbReference type="InterPro" id="IPR042094">
    <property type="entry name" value="T2SS_GspF_sf"/>
</dbReference>
<feature type="domain" description="Type II secretion system protein GspF" evidence="8">
    <location>
        <begin position="237"/>
        <end position="360"/>
    </location>
</feature>
<accession>A0A955LAV8</accession>
<evidence type="ECO:0000259" key="8">
    <source>
        <dbReference type="Pfam" id="PF00482"/>
    </source>
</evidence>
<feature type="domain" description="Type II secretion system protein GspF" evidence="8">
    <location>
        <begin position="33"/>
        <end position="153"/>
    </location>
</feature>
<keyword evidence="3" id="KW-1003">Cell membrane</keyword>
<dbReference type="PANTHER" id="PTHR30012:SF0">
    <property type="entry name" value="TYPE II SECRETION SYSTEM PROTEIN F-RELATED"/>
    <property type="match status" value="1"/>
</dbReference>
<reference evidence="9" key="1">
    <citation type="submission" date="2020-04" db="EMBL/GenBank/DDBJ databases">
        <authorList>
            <person name="Zhang T."/>
        </authorList>
    </citation>
    <scope>NUCLEOTIDE SEQUENCE</scope>
    <source>
        <strain evidence="9">HKST-UBA09</strain>
    </source>
</reference>
<protein>
    <submittedName>
        <fullName evidence="9">Type II secretion system F family protein</fullName>
    </submittedName>
</protein>
<evidence type="ECO:0000256" key="2">
    <source>
        <dbReference type="ARBA" id="ARBA00005745"/>
    </source>
</evidence>
<feature type="transmembrane region" description="Helical" evidence="7">
    <location>
        <begin position="131"/>
        <end position="152"/>
    </location>
</feature>
<feature type="transmembrane region" description="Helical" evidence="7">
    <location>
        <begin position="183"/>
        <end position="204"/>
    </location>
</feature>
<evidence type="ECO:0000256" key="3">
    <source>
        <dbReference type="ARBA" id="ARBA00022475"/>
    </source>
</evidence>
<name>A0A955LAV8_9BACT</name>
<comment type="caution">
    <text evidence="9">The sequence shown here is derived from an EMBL/GenBank/DDBJ whole genome shotgun (WGS) entry which is preliminary data.</text>
</comment>
<comment type="subcellular location">
    <subcellularLocation>
        <location evidence="1">Cell membrane</location>
        <topology evidence="1">Multi-pass membrane protein</topology>
    </subcellularLocation>
</comment>
<evidence type="ECO:0000256" key="1">
    <source>
        <dbReference type="ARBA" id="ARBA00004651"/>
    </source>
</evidence>
<dbReference type="GO" id="GO:0005886">
    <property type="term" value="C:plasma membrane"/>
    <property type="evidence" value="ECO:0007669"/>
    <property type="project" value="UniProtKB-SubCell"/>
</dbReference>
<dbReference type="PANTHER" id="PTHR30012">
    <property type="entry name" value="GENERAL SECRETION PATHWAY PROTEIN"/>
    <property type="match status" value="1"/>
</dbReference>
<dbReference type="Proteomes" id="UP000714915">
    <property type="component" value="Unassembled WGS sequence"/>
</dbReference>
<keyword evidence="4 7" id="KW-0812">Transmembrane</keyword>
<evidence type="ECO:0000256" key="7">
    <source>
        <dbReference type="SAM" id="Phobius"/>
    </source>
</evidence>
<dbReference type="EMBL" id="JAGQLF010000017">
    <property type="protein sequence ID" value="MCA9386790.1"/>
    <property type="molecule type" value="Genomic_DNA"/>
</dbReference>
<evidence type="ECO:0000313" key="10">
    <source>
        <dbReference type="Proteomes" id="UP000714915"/>
    </source>
</evidence>
<proteinExistence type="inferred from homology"/>
<dbReference type="InterPro" id="IPR018076">
    <property type="entry name" value="T2SS_GspF_dom"/>
</dbReference>
<keyword evidence="5 7" id="KW-1133">Transmembrane helix</keyword>
<evidence type="ECO:0000256" key="6">
    <source>
        <dbReference type="ARBA" id="ARBA00023136"/>
    </source>
</evidence>
<evidence type="ECO:0000313" key="9">
    <source>
        <dbReference type="EMBL" id="MCA9386790.1"/>
    </source>
</evidence>
<evidence type="ECO:0000256" key="4">
    <source>
        <dbReference type="ARBA" id="ARBA00022692"/>
    </source>
</evidence>